<proteinExistence type="predicted"/>
<dbReference type="PROSITE" id="PS50850">
    <property type="entry name" value="MFS"/>
    <property type="match status" value="1"/>
</dbReference>
<dbReference type="Gene3D" id="1.20.1250.20">
    <property type="entry name" value="MFS general substrate transporter like domains"/>
    <property type="match status" value="2"/>
</dbReference>
<feature type="transmembrane region" description="Helical" evidence="8">
    <location>
        <begin position="404"/>
        <end position="422"/>
    </location>
</feature>
<feature type="transmembrane region" description="Helical" evidence="8">
    <location>
        <begin position="169"/>
        <end position="190"/>
    </location>
</feature>
<evidence type="ECO:0000256" key="1">
    <source>
        <dbReference type="ARBA" id="ARBA00004651"/>
    </source>
</evidence>
<dbReference type="InterPro" id="IPR001958">
    <property type="entry name" value="Tet-R_TetA/multi-R_MdtG-like"/>
</dbReference>
<feature type="transmembrane region" description="Helical" evidence="8">
    <location>
        <begin position="136"/>
        <end position="157"/>
    </location>
</feature>
<comment type="subcellular location">
    <subcellularLocation>
        <location evidence="1">Cell membrane</location>
        <topology evidence="1">Multi-pass membrane protein</topology>
    </subcellularLocation>
</comment>
<feature type="domain" description="Major facilitator superfamily (MFS) profile" evidence="9">
    <location>
        <begin position="40"/>
        <end position="427"/>
    </location>
</feature>
<evidence type="ECO:0000256" key="7">
    <source>
        <dbReference type="SAM" id="MobiDB-lite"/>
    </source>
</evidence>
<feature type="transmembrane region" description="Helical" evidence="8">
    <location>
        <begin position="339"/>
        <end position="361"/>
    </location>
</feature>
<dbReference type="AlphaFoldDB" id="A0A090ERX1"/>
<accession>A0A090ERX1</accession>
<dbReference type="PRINTS" id="PR01035">
    <property type="entry name" value="TCRTETA"/>
</dbReference>
<feature type="transmembrane region" description="Helical" evidence="8">
    <location>
        <begin position="196"/>
        <end position="218"/>
    </location>
</feature>
<feature type="transmembrane region" description="Helical" evidence="8">
    <location>
        <begin position="77"/>
        <end position="99"/>
    </location>
</feature>
<dbReference type="EMBL" id="CCNB01000006">
    <property type="protein sequence ID" value="CDX31729.1"/>
    <property type="molecule type" value="Genomic_DNA"/>
</dbReference>
<protein>
    <submittedName>
        <fullName evidence="10">Multidrug resistance protein MdtG</fullName>
    </submittedName>
</protein>
<keyword evidence="3" id="KW-1003">Cell membrane</keyword>
<organism evidence="10 11">
    <name type="scientific">Mesorhizobium plurifarium</name>
    <dbReference type="NCBI Taxonomy" id="69974"/>
    <lineage>
        <taxon>Bacteria</taxon>
        <taxon>Pseudomonadati</taxon>
        <taxon>Pseudomonadota</taxon>
        <taxon>Alphaproteobacteria</taxon>
        <taxon>Hyphomicrobiales</taxon>
        <taxon>Phyllobacteriaceae</taxon>
        <taxon>Mesorhizobium</taxon>
    </lineage>
</organism>
<dbReference type="SUPFAM" id="SSF103473">
    <property type="entry name" value="MFS general substrate transporter"/>
    <property type="match status" value="1"/>
</dbReference>
<feature type="region of interest" description="Disordered" evidence="7">
    <location>
        <begin position="1"/>
        <end position="27"/>
    </location>
</feature>
<feature type="transmembrane region" description="Helical" evidence="8">
    <location>
        <begin position="246"/>
        <end position="271"/>
    </location>
</feature>
<feature type="transmembrane region" description="Helical" evidence="8">
    <location>
        <begin position="41"/>
        <end position="65"/>
    </location>
</feature>
<evidence type="ECO:0000256" key="8">
    <source>
        <dbReference type="SAM" id="Phobius"/>
    </source>
</evidence>
<evidence type="ECO:0000256" key="2">
    <source>
        <dbReference type="ARBA" id="ARBA00022448"/>
    </source>
</evidence>
<keyword evidence="4 8" id="KW-0812">Transmembrane</keyword>
<feature type="transmembrane region" description="Helical" evidence="8">
    <location>
        <begin position="111"/>
        <end position="130"/>
    </location>
</feature>
<dbReference type="Pfam" id="PF07690">
    <property type="entry name" value="MFS_1"/>
    <property type="match status" value="1"/>
</dbReference>
<reference evidence="10 11" key="1">
    <citation type="submission" date="2014-08" db="EMBL/GenBank/DDBJ databases">
        <authorList>
            <person name="Moulin Lionel"/>
        </authorList>
    </citation>
    <scope>NUCLEOTIDE SEQUENCE [LARGE SCALE GENOMIC DNA]</scope>
</reference>
<feature type="transmembrane region" description="Helical" evidence="8">
    <location>
        <begin position="373"/>
        <end position="392"/>
    </location>
</feature>
<dbReference type="InterPro" id="IPR011701">
    <property type="entry name" value="MFS"/>
</dbReference>
<dbReference type="InterPro" id="IPR036259">
    <property type="entry name" value="MFS_trans_sf"/>
</dbReference>
<keyword evidence="6 8" id="KW-0472">Membrane</keyword>
<feature type="transmembrane region" description="Helical" evidence="8">
    <location>
        <begin position="315"/>
        <end position="333"/>
    </location>
</feature>
<keyword evidence="5 8" id="KW-1133">Transmembrane helix</keyword>
<feature type="transmembrane region" description="Helical" evidence="8">
    <location>
        <begin position="283"/>
        <end position="303"/>
    </location>
</feature>
<evidence type="ECO:0000259" key="9">
    <source>
        <dbReference type="PROSITE" id="PS50850"/>
    </source>
</evidence>
<evidence type="ECO:0000313" key="11">
    <source>
        <dbReference type="Proteomes" id="UP000046373"/>
    </source>
</evidence>
<evidence type="ECO:0000256" key="4">
    <source>
        <dbReference type="ARBA" id="ARBA00022692"/>
    </source>
</evidence>
<keyword evidence="2" id="KW-0813">Transport</keyword>
<dbReference type="Proteomes" id="UP000046373">
    <property type="component" value="Unassembled WGS sequence"/>
</dbReference>
<evidence type="ECO:0000256" key="5">
    <source>
        <dbReference type="ARBA" id="ARBA00022989"/>
    </source>
</evidence>
<dbReference type="GO" id="GO:0022857">
    <property type="term" value="F:transmembrane transporter activity"/>
    <property type="evidence" value="ECO:0007669"/>
    <property type="project" value="InterPro"/>
</dbReference>
<dbReference type="InterPro" id="IPR020846">
    <property type="entry name" value="MFS_dom"/>
</dbReference>
<evidence type="ECO:0000313" key="10">
    <source>
        <dbReference type="EMBL" id="CDX31729.1"/>
    </source>
</evidence>
<evidence type="ECO:0000256" key="6">
    <source>
        <dbReference type="ARBA" id="ARBA00023136"/>
    </source>
</evidence>
<dbReference type="PANTHER" id="PTHR43414">
    <property type="entry name" value="MULTIDRUG RESISTANCE PROTEIN MDTG"/>
    <property type="match status" value="1"/>
</dbReference>
<evidence type="ECO:0000256" key="3">
    <source>
        <dbReference type="ARBA" id="ARBA00022475"/>
    </source>
</evidence>
<name>A0A090ERX1_MESPL</name>
<dbReference type="PANTHER" id="PTHR43414:SF6">
    <property type="entry name" value="MULTIDRUG RESISTANCE PROTEIN MDTG"/>
    <property type="match status" value="1"/>
</dbReference>
<dbReference type="GO" id="GO:0005886">
    <property type="term" value="C:plasma membrane"/>
    <property type="evidence" value="ECO:0007669"/>
    <property type="project" value="UniProtKB-SubCell"/>
</dbReference>
<sequence>MTDTSLVSQTGIRNNPSIGTRDMTPNESGQSGFNIHWRRNLAVCFAGSFSTLIAMTLLLPFLPLYVEQLGAEGHAAIVQWSGIAYGATFFAAALVAPLWGRLGDRYGRKLMLVRASFGMAICMSLTGMVQSVWQLVLLRLLIGFAGGYSSGSTILVAMQTPKERSGWALGVLAAGITAGSLVGPLLGGLLPPLIGIRATFLLSGGVIFLAFLATTFLIKENPPAPKPTSAAKPKSGWSQIPDKRPIVAMLTTGMLLAFATMSIEPIITVYVQQLVEDQSKVTMVAGVVMSAAALGTILSSSWLGKLADRVGHWNVVVGALAVSALLLIPQAFVTNGWQLIGLRFLMGLALGGLLPCITSVIRHNIPDGIGGNVLGLAISAQYVGQVAGPLSGGFVGGHLGMRSVFLGTSVLMVLGAAYNWIVQSRRARHRLLEAGES</sequence>
<gene>
    <name evidence="10" type="primary">mdtG</name>
    <name evidence="10" type="ORF">MPLDJ20_140388</name>
</gene>